<evidence type="ECO:0000256" key="1">
    <source>
        <dbReference type="SAM" id="MobiDB-lite"/>
    </source>
</evidence>
<keyword evidence="2" id="KW-1133">Transmembrane helix</keyword>
<dbReference type="EMBL" id="JAFIQS010000002">
    <property type="protein sequence ID" value="KAG5172403.1"/>
    <property type="molecule type" value="Genomic_DNA"/>
</dbReference>
<keyword evidence="2" id="KW-0472">Membrane</keyword>
<evidence type="ECO:0000256" key="2">
    <source>
        <dbReference type="SAM" id="Phobius"/>
    </source>
</evidence>
<sequence length="470" mass="51216">MPYQTRSDNANGGAGLSFFGMVGGAMALLKLKTKYDQYKEASTDDEEGRVALTSATPFTDSEHDALGESGQGRIALPDAEFPSTTGRRTKKRACCMCCGMDCSLFWKAIGIVLGLYTLYYGFKAFKWALTDPPTGLENMPAFSTSLGCADAPYIYNKTGVSQVIPLGQQDDHSLDIRGGAVGTITIVDGDADSTHIKYEMTIRTDKEELLEDVRFILPDIASDGTVTRGRYIIETSRIPSVNTAHCMRFDINLIIPPTLKRLGVSSHVDTHVSFARGSRAASIEHLFVRLFQSISNGPVNNIIKTNSEVVPKKATYEVYRGWIVGEASVVNDIEIATQRGDGVANVKITPSIPQDPSKNEPATILTVTGVGRSDFTVVSQKAFKRQIKSTHSSSGNGDMYLNYAEADFNGKISLHSKSYTVTGATPLRKPLGGDDDDDDDDETRWTHFHGDKSGGDEIHVVSRAWTRLSL</sequence>
<feature type="region of interest" description="Disordered" evidence="1">
    <location>
        <begin position="423"/>
        <end position="450"/>
    </location>
</feature>
<comment type="caution">
    <text evidence="3">The sequence shown here is derived from an EMBL/GenBank/DDBJ whole genome shotgun (WGS) entry which is preliminary data.</text>
</comment>
<proteinExistence type="predicted"/>
<accession>A0A8H7Y4B9</accession>
<reference evidence="3" key="1">
    <citation type="submission" date="2021-02" db="EMBL/GenBank/DDBJ databases">
        <title>Psilocybe cubensis genome.</title>
        <authorList>
            <person name="Mckernan K.J."/>
            <person name="Crawford S."/>
            <person name="Trippe A."/>
            <person name="Kane L.T."/>
            <person name="Mclaughlin S."/>
        </authorList>
    </citation>
    <scope>NUCLEOTIDE SEQUENCE [LARGE SCALE GENOMIC DNA]</scope>
    <source>
        <strain evidence="3">MGC-MH-2018</strain>
    </source>
</reference>
<keyword evidence="2" id="KW-0812">Transmembrane</keyword>
<evidence type="ECO:0000313" key="3">
    <source>
        <dbReference type="EMBL" id="KAG5172403.1"/>
    </source>
</evidence>
<feature type="transmembrane region" description="Helical" evidence="2">
    <location>
        <begin position="104"/>
        <end position="122"/>
    </location>
</feature>
<organism evidence="3">
    <name type="scientific">Psilocybe cubensis</name>
    <name type="common">Psychedelic mushroom</name>
    <name type="synonym">Stropharia cubensis</name>
    <dbReference type="NCBI Taxonomy" id="181762"/>
    <lineage>
        <taxon>Eukaryota</taxon>
        <taxon>Fungi</taxon>
        <taxon>Dikarya</taxon>
        <taxon>Basidiomycota</taxon>
        <taxon>Agaricomycotina</taxon>
        <taxon>Agaricomycetes</taxon>
        <taxon>Agaricomycetidae</taxon>
        <taxon>Agaricales</taxon>
        <taxon>Agaricineae</taxon>
        <taxon>Strophariaceae</taxon>
        <taxon>Psilocybe</taxon>
    </lineage>
</organism>
<feature type="compositionally biased region" description="Acidic residues" evidence="1">
    <location>
        <begin position="433"/>
        <end position="442"/>
    </location>
</feature>
<feature type="transmembrane region" description="Helical" evidence="2">
    <location>
        <begin position="12"/>
        <end position="29"/>
    </location>
</feature>
<protein>
    <submittedName>
        <fullName evidence="3">Uncharacterized protein</fullName>
    </submittedName>
</protein>
<dbReference type="OrthoDB" id="2991206at2759"/>
<gene>
    <name evidence="3" type="ORF">JR316_001902</name>
</gene>
<dbReference type="AlphaFoldDB" id="A0A8H7Y4B9"/>
<name>A0A8H7Y4B9_PSICU</name>